<dbReference type="Pfam" id="PF14541">
    <property type="entry name" value="TAXi_C"/>
    <property type="match status" value="1"/>
</dbReference>
<dbReference type="PANTHER" id="PTHR13683:SF330">
    <property type="entry name" value="OS06G0118700 PROTEIN"/>
    <property type="match status" value="1"/>
</dbReference>
<sequence length="494" mass="52620">MQAAMVVVLPLLLLLLLGSSPTGRAADDEHEEFTVLDLSSLKPHAACTGHRVTPPHNGSWVPLYRPHGPCSPWFRGAAARAKLPSLAELLRQDRLRVRHIHRKASGGHVDESKGSRKEPVTVEETQVHHQAAISVQWGTQSMGSFQQTRSIDRPAADDGTSGGPPAVAQTVVLDTGSDVPWVECVPCALAECPYYDPARSSTYFAFPCNSTACKQLGPYANGCVNNQCQYRVVSSVDGSVSSGTYSSDVLTINSGNSIASFKFGCNTQSQNSGDGGPTNGVMALGRGAQSLTAQTSSTYGDAFSYCLPQKDYEKGFFKIGVPSGAAYRFAMTPLLRDRPGGPTPSATVYRVRMVAVTVNGQPLNVAAEAFAAGTVVDSVTVITRLPLTVYGALRAAFRDRMAGYRRAPPQDELDTCYDLTGVRLVKLPRIALVFDGNAAVEIDRSGILLENGCLAIAANDDDSKPAILGNTQQKTIEVLHDVGGGNMGFRRLAC</sequence>
<keyword evidence="3" id="KW-1015">Disulfide bond</keyword>
<reference evidence="7 8" key="2">
    <citation type="submission" date="2024-10" db="EMBL/GenBank/DDBJ databases">
        <authorList>
            <person name="Ryan C."/>
        </authorList>
    </citation>
    <scope>NUCLEOTIDE SEQUENCE [LARGE SCALE GENOMIC DNA]</scope>
</reference>
<dbReference type="InterPro" id="IPR032799">
    <property type="entry name" value="TAXi_C"/>
</dbReference>
<dbReference type="SUPFAM" id="SSF50630">
    <property type="entry name" value="Acid proteases"/>
    <property type="match status" value="1"/>
</dbReference>
<feature type="chain" id="PRO_5044788756" description="Peptidase A1 domain-containing protein" evidence="5">
    <location>
        <begin position="26"/>
        <end position="494"/>
    </location>
</feature>
<keyword evidence="8" id="KW-1185">Reference proteome</keyword>
<gene>
    <name evidence="7" type="ORF">URODEC1_LOCUS88811</name>
</gene>
<feature type="domain" description="Peptidase A1" evidence="6">
    <location>
        <begin position="156"/>
        <end position="490"/>
    </location>
</feature>
<evidence type="ECO:0000256" key="2">
    <source>
        <dbReference type="PIRSR" id="PIRSR601461-1"/>
    </source>
</evidence>
<dbReference type="Gene3D" id="2.40.70.10">
    <property type="entry name" value="Acid Proteases"/>
    <property type="match status" value="2"/>
</dbReference>
<feature type="disulfide bond" evidence="3">
    <location>
        <begin position="187"/>
        <end position="192"/>
    </location>
</feature>
<dbReference type="PANTHER" id="PTHR13683">
    <property type="entry name" value="ASPARTYL PROTEASES"/>
    <property type="match status" value="1"/>
</dbReference>
<feature type="active site" evidence="2">
    <location>
        <position position="174"/>
    </location>
</feature>
<dbReference type="Proteomes" id="UP001497457">
    <property type="component" value="Chromosome 35b"/>
</dbReference>
<proteinExistence type="inferred from homology"/>
<dbReference type="InterPro" id="IPR032861">
    <property type="entry name" value="TAXi_N"/>
</dbReference>
<keyword evidence="5" id="KW-0732">Signal</keyword>
<dbReference type="Pfam" id="PF14543">
    <property type="entry name" value="TAXi_N"/>
    <property type="match status" value="1"/>
</dbReference>
<evidence type="ECO:0000313" key="8">
    <source>
        <dbReference type="Proteomes" id="UP001497457"/>
    </source>
</evidence>
<dbReference type="AlphaFoldDB" id="A0ABC9DWV9"/>
<protein>
    <recommendedName>
        <fullName evidence="6">Peptidase A1 domain-containing protein</fullName>
    </recommendedName>
</protein>
<evidence type="ECO:0000256" key="1">
    <source>
        <dbReference type="ARBA" id="ARBA00007447"/>
    </source>
</evidence>
<dbReference type="InterPro" id="IPR033121">
    <property type="entry name" value="PEPTIDASE_A1"/>
</dbReference>
<name>A0ABC9DWV9_9POAL</name>
<evidence type="ECO:0000259" key="6">
    <source>
        <dbReference type="PROSITE" id="PS51767"/>
    </source>
</evidence>
<evidence type="ECO:0000256" key="5">
    <source>
        <dbReference type="SAM" id="SignalP"/>
    </source>
</evidence>
<feature type="region of interest" description="Disordered" evidence="4">
    <location>
        <begin position="144"/>
        <end position="165"/>
    </location>
</feature>
<evidence type="ECO:0000256" key="3">
    <source>
        <dbReference type="PIRSR" id="PIRSR601461-2"/>
    </source>
</evidence>
<dbReference type="EMBL" id="OZ075145">
    <property type="protein sequence ID" value="CAL5045386.1"/>
    <property type="molecule type" value="Genomic_DNA"/>
</dbReference>
<dbReference type="FunFam" id="2.40.70.10:FF:000013">
    <property type="entry name" value="Aspartyl protease AED1"/>
    <property type="match status" value="1"/>
</dbReference>
<comment type="similarity">
    <text evidence="1">Belongs to the peptidase A1 family.</text>
</comment>
<feature type="region of interest" description="Disordered" evidence="4">
    <location>
        <begin position="103"/>
        <end position="127"/>
    </location>
</feature>
<organism evidence="7 8">
    <name type="scientific">Urochloa decumbens</name>
    <dbReference type="NCBI Taxonomy" id="240449"/>
    <lineage>
        <taxon>Eukaryota</taxon>
        <taxon>Viridiplantae</taxon>
        <taxon>Streptophyta</taxon>
        <taxon>Embryophyta</taxon>
        <taxon>Tracheophyta</taxon>
        <taxon>Spermatophyta</taxon>
        <taxon>Magnoliopsida</taxon>
        <taxon>Liliopsida</taxon>
        <taxon>Poales</taxon>
        <taxon>Poaceae</taxon>
        <taxon>PACMAD clade</taxon>
        <taxon>Panicoideae</taxon>
        <taxon>Panicodae</taxon>
        <taxon>Paniceae</taxon>
        <taxon>Melinidinae</taxon>
        <taxon>Urochloa</taxon>
    </lineage>
</organism>
<evidence type="ECO:0000313" key="7">
    <source>
        <dbReference type="EMBL" id="CAL5045386.1"/>
    </source>
</evidence>
<dbReference type="InterPro" id="IPR021109">
    <property type="entry name" value="Peptidase_aspartic_dom_sf"/>
</dbReference>
<feature type="active site" evidence="2">
    <location>
        <position position="377"/>
    </location>
</feature>
<accession>A0ABC9DWV9</accession>
<evidence type="ECO:0000256" key="4">
    <source>
        <dbReference type="SAM" id="MobiDB-lite"/>
    </source>
</evidence>
<dbReference type="PROSITE" id="PS51767">
    <property type="entry name" value="PEPTIDASE_A1"/>
    <property type="match status" value="1"/>
</dbReference>
<feature type="compositionally biased region" description="Basic and acidic residues" evidence="4">
    <location>
        <begin position="108"/>
        <end position="120"/>
    </location>
</feature>
<reference evidence="8" key="1">
    <citation type="submission" date="2024-06" db="EMBL/GenBank/DDBJ databases">
        <authorList>
            <person name="Ryan C."/>
        </authorList>
    </citation>
    <scope>NUCLEOTIDE SEQUENCE [LARGE SCALE GENOMIC DNA]</scope>
</reference>
<feature type="signal peptide" evidence="5">
    <location>
        <begin position="1"/>
        <end position="25"/>
    </location>
</feature>
<dbReference type="InterPro" id="IPR001461">
    <property type="entry name" value="Aspartic_peptidase_A1"/>
</dbReference>